<keyword evidence="2" id="KW-1185">Reference proteome</keyword>
<reference evidence="1 2" key="1">
    <citation type="journal article" date="2017" name="Elife">
        <title>Extensive horizontal gene transfer in cheese-associated bacteria.</title>
        <authorList>
            <person name="Bonham K.S."/>
            <person name="Wolfe B.E."/>
            <person name="Dutton R.J."/>
        </authorList>
    </citation>
    <scope>NUCLEOTIDE SEQUENCE [LARGE SCALE GENOMIC DNA]</scope>
    <source>
        <strain evidence="1 2">341_9</strain>
    </source>
</reference>
<comment type="caution">
    <text evidence="1">The sequence shown here is derived from an EMBL/GenBank/DDBJ whole genome shotgun (WGS) entry which is preliminary data.</text>
</comment>
<name>A0A2A3YDS9_9MICO</name>
<organism evidence="1 2">
    <name type="scientific">Brachybacterium alimentarium</name>
    <dbReference type="NCBI Taxonomy" id="47845"/>
    <lineage>
        <taxon>Bacteria</taxon>
        <taxon>Bacillati</taxon>
        <taxon>Actinomycetota</taxon>
        <taxon>Actinomycetes</taxon>
        <taxon>Micrococcales</taxon>
        <taxon>Dermabacteraceae</taxon>
        <taxon>Brachybacterium</taxon>
    </lineage>
</organism>
<proteinExistence type="predicted"/>
<dbReference type="AlphaFoldDB" id="A0A2A3YDS9"/>
<dbReference type="Proteomes" id="UP000218598">
    <property type="component" value="Unassembled WGS sequence"/>
</dbReference>
<sequence length="100" mass="10367">MRPSGLSVIGVFEVASFLAGLVEGRREDVLKIRLHEGGQLGAVRYRADSGGLHRLEVDAEAGELVGQLLGQLLGGVCEMSPVGRVVAAGANLALRGSWSG</sequence>
<gene>
    <name evidence="1" type="ORF">CIK66_16620</name>
</gene>
<accession>A0A2A3YDS9</accession>
<dbReference type="EMBL" id="NRGR01000030">
    <property type="protein sequence ID" value="PCC37922.1"/>
    <property type="molecule type" value="Genomic_DNA"/>
</dbReference>
<evidence type="ECO:0000313" key="1">
    <source>
        <dbReference type="EMBL" id="PCC37922.1"/>
    </source>
</evidence>
<protein>
    <submittedName>
        <fullName evidence="1">Uncharacterized protein</fullName>
    </submittedName>
</protein>
<evidence type="ECO:0000313" key="2">
    <source>
        <dbReference type="Proteomes" id="UP000218598"/>
    </source>
</evidence>